<gene>
    <name evidence="1" type="ORF">ACFQWB_02380</name>
</gene>
<protein>
    <submittedName>
        <fullName evidence="1">Uncharacterized protein</fullName>
    </submittedName>
</protein>
<evidence type="ECO:0000313" key="2">
    <source>
        <dbReference type="Proteomes" id="UP001596528"/>
    </source>
</evidence>
<accession>A0ABW2UZV8</accession>
<sequence>MFLSVMSYSRDRLLFPFSSVASCPGVGIAAASVGHGVFRVDEAGFGHKLDGGLPAEATVNRLRTYGGRLYACTRDGLYVHGQDGWSPTDIAIPSYQLKEFDGVPFAATEYGLWCGDGKGGWYHLAYSGSAVYDFLVTPQSILLGNREGLSWYDRYAGSWAEIGLGASVTSLAAYRGALVGSTDTGELLVGDRRGKLERYRFGGLFVFGVSELRGRAYACTDGGLFELRRLRDRPDLLAVKRGVPVTDVALHGGKLYAATLSRGVLAFSRSGAFYA</sequence>
<organism evidence="1 2">
    <name type="scientific">Paenibacillus thermoaerophilus</name>
    <dbReference type="NCBI Taxonomy" id="1215385"/>
    <lineage>
        <taxon>Bacteria</taxon>
        <taxon>Bacillati</taxon>
        <taxon>Bacillota</taxon>
        <taxon>Bacilli</taxon>
        <taxon>Bacillales</taxon>
        <taxon>Paenibacillaceae</taxon>
        <taxon>Paenibacillus</taxon>
    </lineage>
</organism>
<proteinExistence type="predicted"/>
<keyword evidence="2" id="KW-1185">Reference proteome</keyword>
<reference evidence="2" key="1">
    <citation type="journal article" date="2019" name="Int. J. Syst. Evol. Microbiol.">
        <title>The Global Catalogue of Microorganisms (GCM) 10K type strain sequencing project: providing services to taxonomists for standard genome sequencing and annotation.</title>
        <authorList>
            <consortium name="The Broad Institute Genomics Platform"/>
            <consortium name="The Broad Institute Genome Sequencing Center for Infectious Disease"/>
            <person name="Wu L."/>
            <person name="Ma J."/>
        </authorList>
    </citation>
    <scope>NUCLEOTIDE SEQUENCE [LARGE SCALE GENOMIC DNA]</scope>
    <source>
        <strain evidence="2">JCM 18657</strain>
    </source>
</reference>
<dbReference type="Proteomes" id="UP001596528">
    <property type="component" value="Unassembled WGS sequence"/>
</dbReference>
<name>A0ABW2UZV8_9BACL</name>
<evidence type="ECO:0000313" key="1">
    <source>
        <dbReference type="EMBL" id="MFC7748793.1"/>
    </source>
</evidence>
<dbReference type="EMBL" id="JBHTGQ010000002">
    <property type="protein sequence ID" value="MFC7748793.1"/>
    <property type="molecule type" value="Genomic_DNA"/>
</dbReference>
<dbReference type="RefSeq" id="WP_170209388.1">
    <property type="nucleotide sequence ID" value="NZ_JBHTGQ010000002.1"/>
</dbReference>
<comment type="caution">
    <text evidence="1">The sequence shown here is derived from an EMBL/GenBank/DDBJ whole genome shotgun (WGS) entry which is preliminary data.</text>
</comment>